<feature type="compositionally biased region" description="Polar residues" evidence="9">
    <location>
        <begin position="50"/>
        <end position="61"/>
    </location>
</feature>
<feature type="region of interest" description="Disordered" evidence="9">
    <location>
        <begin position="28"/>
        <end position="69"/>
    </location>
</feature>
<dbReference type="PROSITE" id="PS00027">
    <property type="entry name" value="HOMEOBOX_1"/>
    <property type="match status" value="1"/>
</dbReference>
<dbReference type="GO" id="GO:0000978">
    <property type="term" value="F:RNA polymerase II cis-regulatory region sequence-specific DNA binding"/>
    <property type="evidence" value="ECO:0007669"/>
    <property type="project" value="TreeGrafter"/>
</dbReference>
<name>A0A6A4WPJ8_AMPAM</name>
<dbReference type="InterPro" id="IPR000047">
    <property type="entry name" value="HTH_motif"/>
</dbReference>
<dbReference type="PRINTS" id="PR00031">
    <property type="entry name" value="HTHREPRESSR"/>
</dbReference>
<dbReference type="PANTHER" id="PTHR46294">
    <property type="entry name" value="SEGMENTATION PROTEIN EVEN-SKIPPED"/>
    <property type="match status" value="1"/>
</dbReference>
<evidence type="ECO:0000256" key="5">
    <source>
        <dbReference type="ARBA" id="ARBA00023242"/>
    </source>
</evidence>
<evidence type="ECO:0000256" key="3">
    <source>
        <dbReference type="ARBA" id="ARBA00023125"/>
    </source>
</evidence>
<dbReference type="PANTHER" id="PTHR46294:SF4">
    <property type="entry name" value="SEGMENTATION PROTEIN EVEN-SKIPPED"/>
    <property type="match status" value="1"/>
</dbReference>
<dbReference type="PRINTS" id="PR00024">
    <property type="entry name" value="HOMEOBOX"/>
</dbReference>
<evidence type="ECO:0000256" key="2">
    <source>
        <dbReference type="ARBA" id="ARBA00022473"/>
    </source>
</evidence>
<keyword evidence="3 7" id="KW-0238">DNA-binding</keyword>
<evidence type="ECO:0000256" key="4">
    <source>
        <dbReference type="ARBA" id="ARBA00023155"/>
    </source>
</evidence>
<evidence type="ECO:0000256" key="8">
    <source>
        <dbReference type="RuleBase" id="RU000682"/>
    </source>
</evidence>
<dbReference type="GO" id="GO:0005634">
    <property type="term" value="C:nucleus"/>
    <property type="evidence" value="ECO:0007669"/>
    <property type="project" value="UniProtKB-SubCell"/>
</dbReference>
<dbReference type="GO" id="GO:0000981">
    <property type="term" value="F:DNA-binding transcription factor activity, RNA polymerase II-specific"/>
    <property type="evidence" value="ECO:0007669"/>
    <property type="project" value="InterPro"/>
</dbReference>
<comment type="similarity">
    <text evidence="6">Belongs to the even-skipped homeobox family.</text>
</comment>
<comment type="caution">
    <text evidence="11">The sequence shown here is derived from an EMBL/GenBank/DDBJ whole genome shotgun (WGS) entry which is preliminary data.</text>
</comment>
<keyword evidence="12" id="KW-1185">Reference proteome</keyword>
<evidence type="ECO:0000313" key="12">
    <source>
        <dbReference type="Proteomes" id="UP000440578"/>
    </source>
</evidence>
<evidence type="ECO:0000256" key="9">
    <source>
        <dbReference type="SAM" id="MobiDB-lite"/>
    </source>
</evidence>
<comment type="subcellular location">
    <subcellularLocation>
        <location evidence="1 7 8">Nucleus</location>
    </subcellularLocation>
</comment>
<evidence type="ECO:0000259" key="10">
    <source>
        <dbReference type="PROSITE" id="PS50071"/>
    </source>
</evidence>
<dbReference type="Pfam" id="PF00046">
    <property type="entry name" value="Homeodomain"/>
    <property type="match status" value="1"/>
</dbReference>
<dbReference type="EMBL" id="VIIS01000417">
    <property type="protein sequence ID" value="KAF0309297.1"/>
    <property type="molecule type" value="Genomic_DNA"/>
</dbReference>
<dbReference type="AlphaFoldDB" id="A0A6A4WPJ8"/>
<dbReference type="PROSITE" id="PS50071">
    <property type="entry name" value="HOMEOBOX_2"/>
    <property type="match status" value="1"/>
</dbReference>
<protein>
    <submittedName>
        <fullName evidence="11">Segmentation protein even-skipped</fullName>
    </submittedName>
</protein>
<dbReference type="InterPro" id="IPR001356">
    <property type="entry name" value="HD"/>
</dbReference>
<dbReference type="Proteomes" id="UP000440578">
    <property type="component" value="Unassembled WGS sequence"/>
</dbReference>
<evidence type="ECO:0000313" key="11">
    <source>
        <dbReference type="EMBL" id="KAF0309297.1"/>
    </source>
</evidence>
<dbReference type="InterPro" id="IPR009057">
    <property type="entry name" value="Homeodomain-like_sf"/>
</dbReference>
<evidence type="ECO:0000256" key="7">
    <source>
        <dbReference type="PROSITE-ProRule" id="PRU00108"/>
    </source>
</evidence>
<evidence type="ECO:0000256" key="6">
    <source>
        <dbReference type="ARBA" id="ARBA00038449"/>
    </source>
</evidence>
<organism evidence="11 12">
    <name type="scientific">Amphibalanus amphitrite</name>
    <name type="common">Striped barnacle</name>
    <name type="synonym">Balanus amphitrite</name>
    <dbReference type="NCBI Taxonomy" id="1232801"/>
    <lineage>
        <taxon>Eukaryota</taxon>
        <taxon>Metazoa</taxon>
        <taxon>Ecdysozoa</taxon>
        <taxon>Arthropoda</taxon>
        <taxon>Crustacea</taxon>
        <taxon>Multicrustacea</taxon>
        <taxon>Cirripedia</taxon>
        <taxon>Thoracica</taxon>
        <taxon>Thoracicalcarea</taxon>
        <taxon>Balanomorpha</taxon>
        <taxon>Balanoidea</taxon>
        <taxon>Balanidae</taxon>
        <taxon>Amphibalaninae</taxon>
        <taxon>Amphibalanus</taxon>
    </lineage>
</organism>
<feature type="DNA-binding region" description="Homeobox" evidence="7">
    <location>
        <begin position="67"/>
        <end position="126"/>
    </location>
</feature>
<sequence>MSARRVIIVTRAPDCLLSGCREMAMSCDSTDQLSEERPQHRSTPPPPSGTKLTSGDLSTGGTPDPGIRRYRTAFRPDQIKRLEAEFLKDNYVSRPKRNELATELGLAEGTIKVWFQNRRMKHKRQQMTAWPLDPRFADPTLAALLLQAGRGLGRHPGARRRPEGTCSPCDVTRAEIYVRAHPVTGIVERRTIH</sequence>
<dbReference type="Gene3D" id="1.10.10.60">
    <property type="entry name" value="Homeodomain-like"/>
    <property type="match status" value="1"/>
</dbReference>
<dbReference type="InterPro" id="IPR052002">
    <property type="entry name" value="Even-skipped_HD"/>
</dbReference>
<keyword evidence="5 7" id="KW-0539">Nucleus</keyword>
<dbReference type="SUPFAM" id="SSF46689">
    <property type="entry name" value="Homeodomain-like"/>
    <property type="match status" value="1"/>
</dbReference>
<keyword evidence="2" id="KW-0217">Developmental protein</keyword>
<dbReference type="InterPro" id="IPR020479">
    <property type="entry name" value="HD_metazoa"/>
</dbReference>
<evidence type="ECO:0000256" key="1">
    <source>
        <dbReference type="ARBA" id="ARBA00004123"/>
    </source>
</evidence>
<keyword evidence="4 7" id="KW-0371">Homeobox</keyword>
<gene>
    <name evidence="11" type="primary">eve_1</name>
    <name evidence="11" type="ORF">FJT64_019582</name>
</gene>
<dbReference type="SMART" id="SM00389">
    <property type="entry name" value="HOX"/>
    <property type="match status" value="1"/>
</dbReference>
<dbReference type="CDD" id="cd00086">
    <property type="entry name" value="homeodomain"/>
    <property type="match status" value="1"/>
</dbReference>
<dbReference type="InterPro" id="IPR017970">
    <property type="entry name" value="Homeobox_CS"/>
</dbReference>
<proteinExistence type="inferred from homology"/>
<reference evidence="11 12" key="1">
    <citation type="submission" date="2019-07" db="EMBL/GenBank/DDBJ databases">
        <title>Draft genome assembly of a fouling barnacle, Amphibalanus amphitrite (Darwin, 1854): The first reference genome for Thecostraca.</title>
        <authorList>
            <person name="Kim W."/>
        </authorList>
    </citation>
    <scope>NUCLEOTIDE SEQUENCE [LARGE SCALE GENOMIC DNA]</scope>
    <source>
        <strain evidence="11">SNU_AA5</strain>
        <tissue evidence="11">Soma without cirri and trophi</tissue>
    </source>
</reference>
<accession>A0A6A4WPJ8</accession>
<dbReference type="OrthoDB" id="6159439at2759"/>
<feature type="domain" description="Homeobox" evidence="10">
    <location>
        <begin position="65"/>
        <end position="125"/>
    </location>
</feature>